<protein>
    <recommendedName>
        <fullName evidence="4">Chromosome segregation protein SMC</fullName>
    </recommendedName>
</protein>
<sequence length="248" mass="29372">MASNETKVKSFRVSQEVTEHIQRLMEERQLTTNQLFEEFIQLANKQAPDPLIDEENSVLESTLNQIVALFNERATRLERQQSEARRINSKHMETIRELEQSVVAESDELKMEYDKKVVLLHEEQAELENQITQLSEEKTLLQSTLDSEQIAFKEELKIHKKLIFDLEGKVKQLEDERTQLNRQNQSLMDVVDDLKGRTRRSDQLEEENQKLHLEVQLLRREKEAFDNRLKEQIELAVLRERNHQPDNS</sequence>
<dbReference type="RefSeq" id="WP_255178758.1">
    <property type="nucleotide sequence ID" value="NZ_CP101463.1"/>
</dbReference>
<organism evidence="2 3">
    <name type="scientific">Exiguobacterium aurantiacum</name>
    <dbReference type="NCBI Taxonomy" id="33987"/>
    <lineage>
        <taxon>Bacteria</taxon>
        <taxon>Bacillati</taxon>
        <taxon>Bacillota</taxon>
        <taxon>Bacilli</taxon>
        <taxon>Bacillales</taxon>
        <taxon>Bacillales Family XII. Incertae Sedis</taxon>
        <taxon>Exiguobacterium</taxon>
    </lineage>
</organism>
<geneLocation type="plasmid" evidence="2 3">
    <name>pCXA</name>
</geneLocation>
<keyword evidence="1" id="KW-0175">Coiled coil</keyword>
<accession>A0ABY5FSL8</accession>
<keyword evidence="3" id="KW-1185">Reference proteome</keyword>
<evidence type="ECO:0000256" key="1">
    <source>
        <dbReference type="SAM" id="Coils"/>
    </source>
</evidence>
<evidence type="ECO:0000313" key="3">
    <source>
        <dbReference type="Proteomes" id="UP001060325"/>
    </source>
</evidence>
<reference evidence="2" key="1">
    <citation type="submission" date="2022-07" db="EMBL/GenBank/DDBJ databases">
        <title>Complete genome of CX2.</title>
        <authorList>
            <person name="Cao G."/>
        </authorList>
    </citation>
    <scope>NUCLEOTIDE SEQUENCE</scope>
    <source>
        <strain evidence="2">CX2</strain>
        <plasmid evidence="2">pCXA</plasmid>
    </source>
</reference>
<feature type="coiled-coil region" evidence="1">
    <location>
        <begin position="110"/>
        <end position="235"/>
    </location>
</feature>
<evidence type="ECO:0000313" key="2">
    <source>
        <dbReference type="EMBL" id="UTT44556.1"/>
    </source>
</evidence>
<gene>
    <name evidence="2" type="ORF">NMQ00_16275</name>
</gene>
<proteinExistence type="predicted"/>
<keyword evidence="2" id="KW-0614">Plasmid</keyword>
<dbReference type="Proteomes" id="UP001060325">
    <property type="component" value="Plasmid pCXA"/>
</dbReference>
<evidence type="ECO:0008006" key="4">
    <source>
        <dbReference type="Google" id="ProtNLM"/>
    </source>
</evidence>
<name>A0ABY5FSL8_9BACL</name>
<dbReference type="EMBL" id="CP101463">
    <property type="protein sequence ID" value="UTT44556.1"/>
    <property type="molecule type" value="Genomic_DNA"/>
</dbReference>